<comment type="caution">
    <text evidence="1">The sequence shown here is derived from an EMBL/GenBank/DDBJ whole genome shotgun (WGS) entry which is preliminary data.</text>
</comment>
<dbReference type="Proteomes" id="UP001595783">
    <property type="component" value="Unassembled WGS sequence"/>
</dbReference>
<evidence type="ECO:0000313" key="1">
    <source>
        <dbReference type="EMBL" id="MFC3847995.1"/>
    </source>
</evidence>
<protein>
    <submittedName>
        <fullName evidence="1">Uncharacterized protein</fullName>
    </submittedName>
</protein>
<proteinExistence type="predicted"/>
<organism evidence="1 2">
    <name type="scientific">Helicobacter baculiformis</name>
    <dbReference type="NCBI Taxonomy" id="427351"/>
    <lineage>
        <taxon>Bacteria</taxon>
        <taxon>Pseudomonadati</taxon>
        <taxon>Campylobacterota</taxon>
        <taxon>Epsilonproteobacteria</taxon>
        <taxon>Campylobacterales</taxon>
        <taxon>Helicobacteraceae</taxon>
        <taxon>Helicobacter</taxon>
    </lineage>
</organism>
<gene>
    <name evidence="1" type="ORF">ACFOPX_05585</name>
</gene>
<sequence length="41" mass="4815">MTAEIKRLVALKLFQQGFSIVDERRNTDECYHIEIVQPHAN</sequence>
<keyword evidence="2" id="KW-1185">Reference proteome</keyword>
<dbReference type="EMBL" id="JBHRZO010000037">
    <property type="protein sequence ID" value="MFC3847995.1"/>
    <property type="molecule type" value="Genomic_DNA"/>
</dbReference>
<accession>A0ABV7ZLG1</accession>
<name>A0ABV7ZLG1_9HELI</name>
<reference evidence="2" key="1">
    <citation type="journal article" date="2019" name="Int. J. Syst. Evol. Microbiol.">
        <title>The Global Catalogue of Microorganisms (GCM) 10K type strain sequencing project: providing services to taxonomists for standard genome sequencing and annotation.</title>
        <authorList>
            <consortium name="The Broad Institute Genomics Platform"/>
            <consortium name="The Broad Institute Genome Sequencing Center for Infectious Disease"/>
            <person name="Wu L."/>
            <person name="Ma J."/>
        </authorList>
    </citation>
    <scope>NUCLEOTIDE SEQUENCE [LARGE SCALE GENOMIC DNA]</scope>
    <source>
        <strain evidence="2">CCUG 53816</strain>
    </source>
</reference>
<dbReference type="RefSeq" id="WP_267892707.1">
    <property type="nucleotide sequence ID" value="NZ_FZMF01000049.1"/>
</dbReference>
<evidence type="ECO:0000313" key="2">
    <source>
        <dbReference type="Proteomes" id="UP001595783"/>
    </source>
</evidence>